<keyword evidence="8" id="KW-1185">Reference proteome</keyword>
<evidence type="ECO:0000256" key="1">
    <source>
        <dbReference type="ARBA" id="ARBA00010641"/>
    </source>
</evidence>
<feature type="domain" description="RNA polymerase sigma-70 region 2" evidence="5">
    <location>
        <begin position="23"/>
        <end position="89"/>
    </location>
</feature>
<evidence type="ECO:0000256" key="2">
    <source>
        <dbReference type="ARBA" id="ARBA00023015"/>
    </source>
</evidence>
<keyword evidence="3" id="KW-0731">Sigma factor</keyword>
<dbReference type="SUPFAM" id="SSF88946">
    <property type="entry name" value="Sigma2 domain of RNA polymerase sigma factors"/>
    <property type="match status" value="1"/>
</dbReference>
<protein>
    <submittedName>
        <fullName evidence="7">RNA polymerase RpoE-like sigma-24 subunit</fullName>
    </submittedName>
</protein>
<gene>
    <name evidence="7" type="ORF">DFR58_11068</name>
</gene>
<evidence type="ECO:0000256" key="4">
    <source>
        <dbReference type="ARBA" id="ARBA00023163"/>
    </source>
</evidence>
<comment type="similarity">
    <text evidence="1">Belongs to the sigma-70 factor family. ECF subfamily.</text>
</comment>
<evidence type="ECO:0000259" key="6">
    <source>
        <dbReference type="Pfam" id="PF08281"/>
    </source>
</evidence>
<dbReference type="AlphaFoldDB" id="A0A369B5I1"/>
<keyword evidence="4" id="KW-0804">Transcription</keyword>
<evidence type="ECO:0000256" key="3">
    <source>
        <dbReference type="ARBA" id="ARBA00023082"/>
    </source>
</evidence>
<dbReference type="InterPro" id="IPR036388">
    <property type="entry name" value="WH-like_DNA-bd_sf"/>
</dbReference>
<comment type="caution">
    <text evidence="7">The sequence shown here is derived from an EMBL/GenBank/DDBJ whole genome shotgun (WGS) entry which is preliminary data.</text>
</comment>
<dbReference type="Pfam" id="PF04542">
    <property type="entry name" value="Sigma70_r2"/>
    <property type="match status" value="1"/>
</dbReference>
<dbReference type="EMBL" id="QPJT01000010">
    <property type="protein sequence ID" value="RCX16575.1"/>
    <property type="molecule type" value="Genomic_DNA"/>
</dbReference>
<dbReference type="GO" id="GO:0003677">
    <property type="term" value="F:DNA binding"/>
    <property type="evidence" value="ECO:0007669"/>
    <property type="project" value="InterPro"/>
</dbReference>
<organism evidence="7 8">
    <name type="scientific">Anaerobacterium chartisolvens</name>
    <dbReference type="NCBI Taxonomy" id="1297424"/>
    <lineage>
        <taxon>Bacteria</taxon>
        <taxon>Bacillati</taxon>
        <taxon>Bacillota</taxon>
        <taxon>Clostridia</taxon>
        <taxon>Eubacteriales</taxon>
        <taxon>Oscillospiraceae</taxon>
        <taxon>Anaerobacterium</taxon>
    </lineage>
</organism>
<dbReference type="GO" id="GO:0006352">
    <property type="term" value="P:DNA-templated transcription initiation"/>
    <property type="evidence" value="ECO:0007669"/>
    <property type="project" value="InterPro"/>
</dbReference>
<dbReference type="InterPro" id="IPR014284">
    <property type="entry name" value="RNA_pol_sigma-70_dom"/>
</dbReference>
<accession>A0A369B5I1</accession>
<dbReference type="Gene3D" id="1.10.1740.10">
    <property type="match status" value="1"/>
</dbReference>
<dbReference type="SUPFAM" id="SSF88659">
    <property type="entry name" value="Sigma3 and sigma4 domains of RNA polymerase sigma factors"/>
    <property type="match status" value="1"/>
</dbReference>
<dbReference type="NCBIfam" id="TIGR02937">
    <property type="entry name" value="sigma70-ECF"/>
    <property type="match status" value="1"/>
</dbReference>
<dbReference type="InterPro" id="IPR013249">
    <property type="entry name" value="RNA_pol_sigma70_r4_t2"/>
</dbReference>
<evidence type="ECO:0000259" key="5">
    <source>
        <dbReference type="Pfam" id="PF04542"/>
    </source>
</evidence>
<dbReference type="Gene3D" id="1.10.10.10">
    <property type="entry name" value="Winged helix-like DNA-binding domain superfamily/Winged helix DNA-binding domain"/>
    <property type="match status" value="1"/>
</dbReference>
<evidence type="ECO:0000313" key="8">
    <source>
        <dbReference type="Proteomes" id="UP000253034"/>
    </source>
</evidence>
<dbReference type="OrthoDB" id="9782703at2"/>
<dbReference type="RefSeq" id="WP_114297736.1">
    <property type="nucleotide sequence ID" value="NZ_QPJT01000010.1"/>
</dbReference>
<dbReference type="Proteomes" id="UP000253034">
    <property type="component" value="Unassembled WGS sequence"/>
</dbReference>
<evidence type="ECO:0000313" key="7">
    <source>
        <dbReference type="EMBL" id="RCX16575.1"/>
    </source>
</evidence>
<dbReference type="InterPro" id="IPR013324">
    <property type="entry name" value="RNA_pol_sigma_r3/r4-like"/>
</dbReference>
<dbReference type="CDD" id="cd06171">
    <property type="entry name" value="Sigma70_r4"/>
    <property type="match status" value="1"/>
</dbReference>
<dbReference type="InterPro" id="IPR007627">
    <property type="entry name" value="RNA_pol_sigma70_r2"/>
</dbReference>
<dbReference type="Pfam" id="PF08281">
    <property type="entry name" value="Sigma70_r4_2"/>
    <property type="match status" value="1"/>
</dbReference>
<feature type="domain" description="RNA polymerase sigma factor 70 region 4 type 2" evidence="6">
    <location>
        <begin position="125"/>
        <end position="175"/>
    </location>
</feature>
<sequence>MEVSDINIVKKYRGNAHQGLELLYNKYKKYVYAIAYRYTGTKEDALDLTQEVFISLFKSMGSLKEDFSVLPWVRRVTVNRCLNFVRDKKDTVSLNQTTEDGSEMQEFIPSDESTENRVVCRDIKECMERAINELPDRERMAVLLRHMKGMKYEEVSKTMNLPLGTVKTLLHKGRKIIKEHLAREGVWEV</sequence>
<proteinExistence type="inferred from homology"/>
<dbReference type="InterPro" id="IPR013325">
    <property type="entry name" value="RNA_pol_sigma_r2"/>
</dbReference>
<keyword evidence="2" id="KW-0805">Transcription regulation</keyword>
<dbReference type="PANTHER" id="PTHR43133">
    <property type="entry name" value="RNA POLYMERASE ECF-TYPE SIGMA FACTO"/>
    <property type="match status" value="1"/>
</dbReference>
<dbReference type="GO" id="GO:0016987">
    <property type="term" value="F:sigma factor activity"/>
    <property type="evidence" value="ECO:0007669"/>
    <property type="project" value="UniProtKB-KW"/>
</dbReference>
<dbReference type="InterPro" id="IPR039425">
    <property type="entry name" value="RNA_pol_sigma-70-like"/>
</dbReference>
<reference evidence="7 8" key="1">
    <citation type="submission" date="2018-07" db="EMBL/GenBank/DDBJ databases">
        <title>Genomic Encyclopedia of Type Strains, Phase IV (KMG-IV): sequencing the most valuable type-strain genomes for metagenomic binning, comparative biology and taxonomic classification.</title>
        <authorList>
            <person name="Goeker M."/>
        </authorList>
    </citation>
    <scope>NUCLEOTIDE SEQUENCE [LARGE SCALE GENOMIC DNA]</scope>
    <source>
        <strain evidence="7 8">DSM 27016</strain>
    </source>
</reference>
<dbReference type="PANTHER" id="PTHR43133:SF51">
    <property type="entry name" value="RNA POLYMERASE SIGMA FACTOR"/>
    <property type="match status" value="1"/>
</dbReference>
<name>A0A369B5I1_9FIRM</name>